<reference evidence="1" key="1">
    <citation type="journal article" date="2014" name="Front. Microbiol.">
        <title>High frequency of phylogenetically diverse reductive dehalogenase-homologous genes in deep subseafloor sedimentary metagenomes.</title>
        <authorList>
            <person name="Kawai M."/>
            <person name="Futagami T."/>
            <person name="Toyoda A."/>
            <person name="Takaki Y."/>
            <person name="Nishi S."/>
            <person name="Hori S."/>
            <person name="Arai W."/>
            <person name="Tsubouchi T."/>
            <person name="Morono Y."/>
            <person name="Uchiyama I."/>
            <person name="Ito T."/>
            <person name="Fujiyama A."/>
            <person name="Inagaki F."/>
            <person name="Takami H."/>
        </authorList>
    </citation>
    <scope>NUCLEOTIDE SEQUENCE</scope>
    <source>
        <strain evidence="1">Expedition CK06-06</strain>
    </source>
</reference>
<organism evidence="1">
    <name type="scientific">marine sediment metagenome</name>
    <dbReference type="NCBI Taxonomy" id="412755"/>
    <lineage>
        <taxon>unclassified sequences</taxon>
        <taxon>metagenomes</taxon>
        <taxon>ecological metagenomes</taxon>
    </lineage>
</organism>
<protein>
    <submittedName>
        <fullName evidence="1">Uncharacterized protein</fullName>
    </submittedName>
</protein>
<accession>X1E233</accession>
<comment type="caution">
    <text evidence="1">The sequence shown here is derived from an EMBL/GenBank/DDBJ whole genome shotgun (WGS) entry which is preliminary data.</text>
</comment>
<feature type="non-terminal residue" evidence="1">
    <location>
        <position position="125"/>
    </location>
</feature>
<dbReference type="EMBL" id="BART01039161">
    <property type="protein sequence ID" value="GAH11234.1"/>
    <property type="molecule type" value="Genomic_DNA"/>
</dbReference>
<feature type="non-terminal residue" evidence="1">
    <location>
        <position position="1"/>
    </location>
</feature>
<dbReference type="AlphaFoldDB" id="X1E233"/>
<proteinExistence type="predicted"/>
<gene>
    <name evidence="1" type="ORF">S01H4_64523</name>
</gene>
<sequence length="125" mass="14947">LLDRIGSFFFDQDFIWIYEILRRAIKYRVPIIFDCRFLNTLRWIYKLTTNIQNEFLNNNFTQDYVSSRLKIIIAHIGFLLGEDDFLFKVLSHPCIYGDLTGQFSSRTKNLIENLRQKVKCPFPDV</sequence>
<name>X1E233_9ZZZZ</name>
<evidence type="ECO:0000313" key="1">
    <source>
        <dbReference type="EMBL" id="GAH11234.1"/>
    </source>
</evidence>